<gene>
    <name evidence="1" type="ORF">N7494_002959</name>
</gene>
<accession>A0AAD6D5S6</accession>
<dbReference type="Proteomes" id="UP001220324">
    <property type="component" value="Unassembled WGS sequence"/>
</dbReference>
<sequence length="72" mass="8231">MPRLQSDLYQGIWEHRTALIDIVVYFMLSIDVIIADHASRPVCYPDAWRLTETIAKKHLRVDGFSDGDASGR</sequence>
<dbReference type="EMBL" id="JAQIZZ010000002">
    <property type="protein sequence ID" value="KAJ5553581.1"/>
    <property type="molecule type" value="Genomic_DNA"/>
</dbReference>
<name>A0AAD6D5S6_9EURO</name>
<evidence type="ECO:0000313" key="1">
    <source>
        <dbReference type="EMBL" id="KAJ5553581.1"/>
    </source>
</evidence>
<protein>
    <submittedName>
        <fullName evidence="1">Uncharacterized protein</fullName>
    </submittedName>
</protein>
<comment type="caution">
    <text evidence="1">The sequence shown here is derived from an EMBL/GenBank/DDBJ whole genome shotgun (WGS) entry which is preliminary data.</text>
</comment>
<dbReference type="AlphaFoldDB" id="A0AAD6D5S6"/>
<organism evidence="1 2">
    <name type="scientific">Penicillium frequentans</name>
    <dbReference type="NCBI Taxonomy" id="3151616"/>
    <lineage>
        <taxon>Eukaryota</taxon>
        <taxon>Fungi</taxon>
        <taxon>Dikarya</taxon>
        <taxon>Ascomycota</taxon>
        <taxon>Pezizomycotina</taxon>
        <taxon>Eurotiomycetes</taxon>
        <taxon>Eurotiomycetidae</taxon>
        <taxon>Eurotiales</taxon>
        <taxon>Aspergillaceae</taxon>
        <taxon>Penicillium</taxon>
    </lineage>
</organism>
<keyword evidence="2" id="KW-1185">Reference proteome</keyword>
<reference evidence="1 2" key="1">
    <citation type="journal article" date="2023" name="IMA Fungus">
        <title>Comparative genomic study of the Penicillium genus elucidates a diverse pangenome and 15 lateral gene transfer events.</title>
        <authorList>
            <person name="Petersen C."/>
            <person name="Sorensen T."/>
            <person name="Nielsen M.R."/>
            <person name="Sondergaard T.E."/>
            <person name="Sorensen J.L."/>
            <person name="Fitzpatrick D.A."/>
            <person name="Frisvad J.C."/>
            <person name="Nielsen K.L."/>
        </authorList>
    </citation>
    <scope>NUCLEOTIDE SEQUENCE [LARGE SCALE GENOMIC DNA]</scope>
    <source>
        <strain evidence="1 2">IBT 35679</strain>
    </source>
</reference>
<proteinExistence type="predicted"/>
<evidence type="ECO:0000313" key="2">
    <source>
        <dbReference type="Proteomes" id="UP001220324"/>
    </source>
</evidence>